<comment type="similarity">
    <text evidence="1">Belongs to the 'GDSL' lipolytic enzyme family.</text>
</comment>
<dbReference type="InterPro" id="IPR001087">
    <property type="entry name" value="GDSL"/>
</dbReference>
<dbReference type="Gene3D" id="3.40.50.1110">
    <property type="entry name" value="SGNH hydrolase"/>
    <property type="match status" value="1"/>
</dbReference>
<evidence type="ECO:0000313" key="3">
    <source>
        <dbReference type="EMBL" id="VYS49038.1"/>
    </source>
</evidence>
<dbReference type="EMBL" id="CACRSJ010000104">
    <property type="protein sequence ID" value="VYS49038.1"/>
    <property type="molecule type" value="Genomic_DNA"/>
</dbReference>
<name>A0A654EJP9_ARATH</name>
<protein>
    <recommendedName>
        <fullName evidence="5">GDSL esterase/lipase 5</fullName>
    </recommendedName>
</protein>
<accession>A0A654EJP9</accession>
<keyword evidence="2" id="KW-0732">Signal</keyword>
<evidence type="ECO:0000313" key="4">
    <source>
        <dbReference type="Proteomes" id="UP000426265"/>
    </source>
</evidence>
<evidence type="ECO:0000256" key="2">
    <source>
        <dbReference type="ARBA" id="ARBA00022729"/>
    </source>
</evidence>
<evidence type="ECO:0000256" key="1">
    <source>
        <dbReference type="ARBA" id="ARBA00008668"/>
    </source>
</evidence>
<dbReference type="InterPro" id="IPR035669">
    <property type="entry name" value="SGNH_plant_lipase-like"/>
</dbReference>
<gene>
    <name evidence="3" type="ORF">AN1_LOCUS4518</name>
</gene>
<dbReference type="Proteomes" id="UP000426265">
    <property type="component" value="Unassembled WGS sequence"/>
</dbReference>
<dbReference type="InterPro" id="IPR044552">
    <property type="entry name" value="GLIP1-5/GLL25"/>
</dbReference>
<dbReference type="Pfam" id="PF00657">
    <property type="entry name" value="Lipase_GDSL"/>
    <property type="match status" value="1"/>
</dbReference>
<reference evidence="3 4" key="1">
    <citation type="submission" date="2019-11" db="EMBL/GenBank/DDBJ databases">
        <authorList>
            <person name="Jiao W.-B."/>
            <person name="Schneeberger K."/>
        </authorList>
    </citation>
    <scope>NUCLEOTIDE SEQUENCE [LARGE SCALE GENOMIC DNA]</scope>
    <source>
        <strain evidence="4">cv. An-1</strain>
    </source>
</reference>
<evidence type="ECO:0008006" key="5">
    <source>
        <dbReference type="Google" id="ProtNLM"/>
    </source>
</evidence>
<dbReference type="AlphaFoldDB" id="A0A654EJP9"/>
<proteinExistence type="inferred from homology"/>
<dbReference type="PANTHER" id="PTHR45966:SF4">
    <property type="entry name" value="GDSL ESTERASE_LIPASE 5"/>
    <property type="match status" value="1"/>
</dbReference>
<organism evidence="3 4">
    <name type="scientific">Arabidopsis thaliana</name>
    <name type="common">Mouse-ear cress</name>
    <dbReference type="NCBI Taxonomy" id="3702"/>
    <lineage>
        <taxon>Eukaryota</taxon>
        <taxon>Viridiplantae</taxon>
        <taxon>Streptophyta</taxon>
        <taxon>Embryophyta</taxon>
        <taxon>Tracheophyta</taxon>
        <taxon>Spermatophyta</taxon>
        <taxon>Magnoliopsida</taxon>
        <taxon>eudicotyledons</taxon>
        <taxon>Gunneridae</taxon>
        <taxon>Pentapetalae</taxon>
        <taxon>rosids</taxon>
        <taxon>malvids</taxon>
        <taxon>Brassicales</taxon>
        <taxon>Brassicaceae</taxon>
        <taxon>Camelineae</taxon>
        <taxon>Arabidopsis</taxon>
    </lineage>
</organism>
<dbReference type="InterPro" id="IPR036514">
    <property type="entry name" value="SGNH_hydro_sf"/>
</dbReference>
<sequence>MRESTLMEKVTRRTISSFIFFIVSSTILFLAGKSSAKISHNGDNNMTALFLFGDSFLDAGNNNYINTTTLDQANFPPYGQTFFGLPTGRFSDGRLISDFIAEYANLPLIPPFLEPGNSQKKLYGVNFASAGAGALVETFQGSVINLRTQLDHYKKVERLWRTNFGKEESKKRISRAVYLISIGSNDYSSIFLTNQSLPISMSQHVDIVIGNLTTFIHEIYKIGGRKFGFLNVPDLGCFPALRILQPKNDDSCLRDASRLASMHNRALTNLLFQMQRQVKGFKFSLFDMNKSLRLRMQHPSKFGAIKGLKKGKKLVVELGSGEEYSAVEGREL</sequence>
<dbReference type="PANTHER" id="PTHR45966">
    <property type="entry name" value="GDSL-LIKE LIPASE/ACYLHYDROLASE"/>
    <property type="match status" value="1"/>
</dbReference>
<dbReference type="CDD" id="cd01837">
    <property type="entry name" value="SGNH_plant_lipase_like"/>
    <property type="match status" value="1"/>
</dbReference>
<dbReference type="ExpressionAtlas" id="A0A654EJP9">
    <property type="expression patterns" value="baseline and differential"/>
</dbReference>
<dbReference type="GO" id="GO:0016788">
    <property type="term" value="F:hydrolase activity, acting on ester bonds"/>
    <property type="evidence" value="ECO:0007669"/>
    <property type="project" value="InterPro"/>
</dbReference>